<dbReference type="AlphaFoldDB" id="A0A0G4LG82"/>
<dbReference type="PANTHER" id="PTHR11085">
    <property type="entry name" value="NAD-DEPENDENT PROTEIN DEACYLASE SIRTUIN-5, MITOCHONDRIAL-RELATED"/>
    <property type="match status" value="1"/>
</dbReference>
<keyword evidence="8" id="KW-1185">Reference proteome</keyword>
<evidence type="ECO:0000256" key="4">
    <source>
        <dbReference type="PROSITE-ProRule" id="PRU00236"/>
    </source>
</evidence>
<feature type="domain" description="Deacetylase sirtuin-type" evidence="6">
    <location>
        <begin position="1"/>
        <end position="303"/>
    </location>
</feature>
<feature type="non-terminal residue" evidence="7">
    <location>
        <position position="306"/>
    </location>
</feature>
<evidence type="ECO:0000259" key="6">
    <source>
        <dbReference type="PROSITE" id="PS50305"/>
    </source>
</evidence>
<keyword evidence="2" id="KW-0808">Transferase</keyword>
<gene>
    <name evidence="7" type="ORF">BN1708_003396</name>
</gene>
<feature type="region of interest" description="Disordered" evidence="5">
    <location>
        <begin position="135"/>
        <end position="154"/>
    </location>
</feature>
<evidence type="ECO:0000313" key="7">
    <source>
        <dbReference type="EMBL" id="CRK21052.1"/>
    </source>
</evidence>
<evidence type="ECO:0000313" key="8">
    <source>
        <dbReference type="Proteomes" id="UP000044602"/>
    </source>
</evidence>
<comment type="caution">
    <text evidence="4">Lacks conserved residue(s) required for the propagation of feature annotation.</text>
</comment>
<dbReference type="SUPFAM" id="SSF52467">
    <property type="entry name" value="DHS-like NAD/FAD-binding domain"/>
    <property type="match status" value="1"/>
</dbReference>
<evidence type="ECO:0000256" key="5">
    <source>
        <dbReference type="SAM" id="MobiDB-lite"/>
    </source>
</evidence>
<dbReference type="GO" id="GO:0070403">
    <property type="term" value="F:NAD+ binding"/>
    <property type="evidence" value="ECO:0007669"/>
    <property type="project" value="InterPro"/>
</dbReference>
<comment type="similarity">
    <text evidence="1">Belongs to the sirtuin family. Class I subfamily.</text>
</comment>
<dbReference type="InterPro" id="IPR026591">
    <property type="entry name" value="Sirtuin_cat_small_dom_sf"/>
</dbReference>
<feature type="compositionally biased region" description="Low complexity" evidence="5">
    <location>
        <begin position="135"/>
        <end position="147"/>
    </location>
</feature>
<dbReference type="STRING" id="100787.A0A0G4LG82"/>
<keyword evidence="3" id="KW-0520">NAD</keyword>
<accession>A0A0G4LG82</accession>
<proteinExistence type="inferred from homology"/>
<dbReference type="Gene3D" id="3.30.1600.10">
    <property type="entry name" value="SIR2/SIRT2 'Small Domain"/>
    <property type="match status" value="1"/>
</dbReference>
<dbReference type="Proteomes" id="UP000044602">
    <property type="component" value="Unassembled WGS sequence"/>
</dbReference>
<dbReference type="PROSITE" id="PS50305">
    <property type="entry name" value="SIRTUIN"/>
    <property type="match status" value="1"/>
</dbReference>
<dbReference type="GO" id="GO:0005634">
    <property type="term" value="C:nucleus"/>
    <property type="evidence" value="ECO:0007669"/>
    <property type="project" value="TreeGrafter"/>
</dbReference>
<reference evidence="7 8" key="1">
    <citation type="submission" date="2015-05" db="EMBL/GenBank/DDBJ databases">
        <authorList>
            <person name="Wang D.B."/>
            <person name="Wang M."/>
        </authorList>
    </citation>
    <scope>NUCLEOTIDE SEQUENCE [LARGE SCALE GENOMIC DNA]</scope>
    <source>
        <strain evidence="7">VL1</strain>
    </source>
</reference>
<name>A0A0G4LG82_VERLO</name>
<dbReference type="InterPro" id="IPR026590">
    <property type="entry name" value="Ssirtuin_cat_dom"/>
</dbReference>
<dbReference type="Pfam" id="PF02146">
    <property type="entry name" value="SIR2"/>
    <property type="match status" value="1"/>
</dbReference>
<organism evidence="7 8">
    <name type="scientific">Verticillium longisporum</name>
    <name type="common">Verticillium dahliae var. longisporum</name>
    <dbReference type="NCBI Taxonomy" id="100787"/>
    <lineage>
        <taxon>Eukaryota</taxon>
        <taxon>Fungi</taxon>
        <taxon>Dikarya</taxon>
        <taxon>Ascomycota</taxon>
        <taxon>Pezizomycotina</taxon>
        <taxon>Sordariomycetes</taxon>
        <taxon>Hypocreomycetidae</taxon>
        <taxon>Glomerellales</taxon>
        <taxon>Plectosphaerellaceae</taxon>
        <taxon>Verticillium</taxon>
    </lineage>
</organism>
<evidence type="ECO:0000256" key="3">
    <source>
        <dbReference type="ARBA" id="ARBA00023027"/>
    </source>
</evidence>
<sequence>MSSDLAAFHALLTSLNTPRILALCGAGLSASSGLPTFRGAGGLWRRHDATRLATPEAFAADPALVWLFYAYRRHMALAARPNPAHRALAALARAAPGFLCLTQNVDGLSQRAGHPAAQLRALHGNLFGLRCSGSGSGNRTGSRAGSGETQQPCGYEEEENLADPLVPALAPASADVEPGQTLPLLDAANAVPSIGRDALPSCPRCSSLLRPGVVWFGETLDDALLDSIDGWIEAETIDLVLVVGTSAQVFPAAAYVELGRARGAKVCVVDLEVGRDRRGDVDFVFEGDAAVLLPRMLEPLIGPLED</sequence>
<dbReference type="Gene3D" id="3.40.50.1220">
    <property type="entry name" value="TPP-binding domain"/>
    <property type="match status" value="1"/>
</dbReference>
<dbReference type="GO" id="GO:0017136">
    <property type="term" value="F:histone deacetylase activity, NAD-dependent"/>
    <property type="evidence" value="ECO:0007669"/>
    <property type="project" value="TreeGrafter"/>
</dbReference>
<dbReference type="InterPro" id="IPR050134">
    <property type="entry name" value="NAD-dep_sirtuin_deacylases"/>
</dbReference>
<evidence type="ECO:0000256" key="2">
    <source>
        <dbReference type="ARBA" id="ARBA00022679"/>
    </source>
</evidence>
<dbReference type="EMBL" id="CVQH01012224">
    <property type="protein sequence ID" value="CRK21052.1"/>
    <property type="molecule type" value="Genomic_DNA"/>
</dbReference>
<dbReference type="InterPro" id="IPR003000">
    <property type="entry name" value="Sirtuin"/>
</dbReference>
<evidence type="ECO:0000256" key="1">
    <source>
        <dbReference type="ARBA" id="ARBA00006924"/>
    </source>
</evidence>
<dbReference type="InterPro" id="IPR029035">
    <property type="entry name" value="DHS-like_NAD/FAD-binding_dom"/>
</dbReference>
<protein>
    <recommendedName>
        <fullName evidence="6">Deacetylase sirtuin-type domain-containing protein</fullName>
    </recommendedName>
</protein>
<dbReference type="PANTHER" id="PTHR11085:SF10">
    <property type="entry name" value="NAD-DEPENDENT PROTEIN DEACYLASE SIRTUIN-5, MITOCHONDRIAL-RELATED"/>
    <property type="match status" value="1"/>
</dbReference>